<protein>
    <recommendedName>
        <fullName evidence="3">Aminoglycoside phosphotransferase domain-containing protein</fullName>
    </recommendedName>
</protein>
<evidence type="ECO:0008006" key="3">
    <source>
        <dbReference type="Google" id="ProtNLM"/>
    </source>
</evidence>
<accession>A0A6N7LX46</accession>
<name>A0A6N7LX46_9GAMM</name>
<sequence length="239" mass="26424">MSWVTRGVAADDLVNELALFDSEPEVVSGKGTMTQVYSGQYQGRDVFLKVSSRERWKVLIPRLCLARAWCSSVELEARNLLRLRDAGIKVIPILGHGTRYTLGVPAYGVMLSAAVAGISLEDVLMSDVPCRAEMAERYGRIAAMLHKLGGYEPLRAKDFMVNNEELILLDREKPLLAPGWRETRAMTSLERAWFRNQRSGLRLSPPLASAWVKGYCGEAGLSGANADQVMRTVSQYCAG</sequence>
<dbReference type="Proteomes" id="UP000469421">
    <property type="component" value="Unassembled WGS sequence"/>
</dbReference>
<evidence type="ECO:0000313" key="2">
    <source>
        <dbReference type="Proteomes" id="UP000469421"/>
    </source>
</evidence>
<dbReference type="AlphaFoldDB" id="A0A6N7LX46"/>
<dbReference type="RefSeq" id="WP_153499613.1">
    <property type="nucleotide sequence ID" value="NZ_WIRE01000001.1"/>
</dbReference>
<dbReference type="SUPFAM" id="SSF56112">
    <property type="entry name" value="Protein kinase-like (PK-like)"/>
    <property type="match status" value="1"/>
</dbReference>
<organism evidence="1 2">
    <name type="scientific">Alcanivorax sediminis</name>
    <dbReference type="NCBI Taxonomy" id="2663008"/>
    <lineage>
        <taxon>Bacteria</taxon>
        <taxon>Pseudomonadati</taxon>
        <taxon>Pseudomonadota</taxon>
        <taxon>Gammaproteobacteria</taxon>
        <taxon>Oceanospirillales</taxon>
        <taxon>Alcanivoracaceae</taxon>
        <taxon>Alcanivorax</taxon>
    </lineage>
</organism>
<keyword evidence="2" id="KW-1185">Reference proteome</keyword>
<comment type="caution">
    <text evidence="1">The sequence shown here is derived from an EMBL/GenBank/DDBJ whole genome shotgun (WGS) entry which is preliminary data.</text>
</comment>
<reference evidence="1 2" key="1">
    <citation type="submission" date="2019-10" db="EMBL/GenBank/DDBJ databases">
        <title>Alcanivorax sp.PA15-N-34 draft genome sequence.</title>
        <authorList>
            <person name="Liao X."/>
            <person name="Shao Z."/>
        </authorList>
    </citation>
    <scope>NUCLEOTIDE SEQUENCE [LARGE SCALE GENOMIC DNA]</scope>
    <source>
        <strain evidence="1 2">PA15-N-34</strain>
    </source>
</reference>
<proteinExistence type="predicted"/>
<evidence type="ECO:0000313" key="1">
    <source>
        <dbReference type="EMBL" id="MQX52700.1"/>
    </source>
</evidence>
<dbReference type="InterPro" id="IPR011009">
    <property type="entry name" value="Kinase-like_dom_sf"/>
</dbReference>
<dbReference type="EMBL" id="WIRE01000001">
    <property type="protein sequence ID" value="MQX52700.1"/>
    <property type="molecule type" value="Genomic_DNA"/>
</dbReference>
<gene>
    <name evidence="1" type="ORF">GFN93_05525</name>
</gene>